<evidence type="ECO:0000313" key="4">
    <source>
        <dbReference type="EMBL" id="OZY83679.1"/>
    </source>
</evidence>
<dbReference type="GO" id="GO:0003677">
    <property type="term" value="F:DNA binding"/>
    <property type="evidence" value="ECO:0007669"/>
    <property type="project" value="InterPro"/>
</dbReference>
<dbReference type="AlphaFoldDB" id="A0A266Q2T6"/>
<dbReference type="InterPro" id="IPR011010">
    <property type="entry name" value="DNA_brk_join_enz"/>
</dbReference>
<dbReference type="EMBL" id="NHNI01000004">
    <property type="protein sequence ID" value="OZY83679.1"/>
    <property type="molecule type" value="Genomic_DNA"/>
</dbReference>
<keyword evidence="2" id="KW-0233">DNA recombination</keyword>
<accession>A0A266Q2T6</accession>
<dbReference type="InterPro" id="IPR013762">
    <property type="entry name" value="Integrase-like_cat_sf"/>
</dbReference>
<dbReference type="Proteomes" id="UP000216101">
    <property type="component" value="Unassembled WGS sequence"/>
</dbReference>
<comment type="caution">
    <text evidence="4">The sequence shown here is derived from an EMBL/GenBank/DDBJ whole genome shotgun (WGS) entry which is preliminary data.</text>
</comment>
<keyword evidence="5" id="KW-1185">Reference proteome</keyword>
<evidence type="ECO:0000256" key="2">
    <source>
        <dbReference type="ARBA" id="ARBA00023172"/>
    </source>
</evidence>
<dbReference type="GO" id="GO:0006310">
    <property type="term" value="P:DNA recombination"/>
    <property type="evidence" value="ECO:0007669"/>
    <property type="project" value="UniProtKB-KW"/>
</dbReference>
<dbReference type="SUPFAM" id="SSF56349">
    <property type="entry name" value="DNA breaking-rejoining enzymes"/>
    <property type="match status" value="1"/>
</dbReference>
<dbReference type="Gene3D" id="1.10.443.10">
    <property type="entry name" value="Intergrase catalytic core"/>
    <property type="match status" value="1"/>
</dbReference>
<sequence>MTFSKTKSGKTRSVPYSDTVIENYVRGKTGRLFESCASAFRKAVERANIELPAGQLTHVCRHTFASHYLMNGGDILTLQKILGHSTLTMTMRYAHFALEHLADTPQKCPLYSLANHPQITKIDMIQQ</sequence>
<keyword evidence="1" id="KW-0229">DNA integration</keyword>
<dbReference type="PANTHER" id="PTHR30349:SF93">
    <property type="entry name" value="FELS-2 PROPHAGE PROTEIN"/>
    <property type="match status" value="1"/>
</dbReference>
<dbReference type="GO" id="GO:0015074">
    <property type="term" value="P:DNA integration"/>
    <property type="evidence" value="ECO:0007669"/>
    <property type="project" value="UniProtKB-KW"/>
</dbReference>
<evidence type="ECO:0000313" key="5">
    <source>
        <dbReference type="Proteomes" id="UP000216101"/>
    </source>
</evidence>
<gene>
    <name evidence="4" type="ORF">CBP51_19995</name>
</gene>
<name>A0A266Q2T6_9GAMM</name>
<evidence type="ECO:0000259" key="3">
    <source>
        <dbReference type="PROSITE" id="PS51898"/>
    </source>
</evidence>
<dbReference type="PANTHER" id="PTHR30349">
    <property type="entry name" value="PHAGE INTEGRASE-RELATED"/>
    <property type="match status" value="1"/>
</dbReference>
<dbReference type="InterPro" id="IPR002104">
    <property type="entry name" value="Integrase_catalytic"/>
</dbReference>
<dbReference type="CDD" id="cd00796">
    <property type="entry name" value="INT_Rci_Hp1_C"/>
    <property type="match status" value="1"/>
</dbReference>
<dbReference type="InterPro" id="IPR050090">
    <property type="entry name" value="Tyrosine_recombinase_XerCD"/>
</dbReference>
<dbReference type="Pfam" id="PF00589">
    <property type="entry name" value="Phage_integrase"/>
    <property type="match status" value="1"/>
</dbReference>
<proteinExistence type="predicted"/>
<evidence type="ECO:0000256" key="1">
    <source>
        <dbReference type="ARBA" id="ARBA00022908"/>
    </source>
</evidence>
<protein>
    <recommendedName>
        <fullName evidence="3">Tyr recombinase domain-containing protein</fullName>
    </recommendedName>
</protein>
<organism evidence="4 5">
    <name type="scientific">Cellvibrio mixtus</name>
    <dbReference type="NCBI Taxonomy" id="39650"/>
    <lineage>
        <taxon>Bacteria</taxon>
        <taxon>Pseudomonadati</taxon>
        <taxon>Pseudomonadota</taxon>
        <taxon>Gammaproteobacteria</taxon>
        <taxon>Cellvibrionales</taxon>
        <taxon>Cellvibrionaceae</taxon>
        <taxon>Cellvibrio</taxon>
    </lineage>
</organism>
<dbReference type="PROSITE" id="PS51898">
    <property type="entry name" value="TYR_RECOMBINASE"/>
    <property type="match status" value="1"/>
</dbReference>
<reference evidence="5" key="1">
    <citation type="submission" date="2017-05" db="EMBL/GenBank/DDBJ databases">
        <authorList>
            <person name="Barney B.M."/>
        </authorList>
    </citation>
    <scope>NUCLEOTIDE SEQUENCE [LARGE SCALE GENOMIC DNA]</scope>
    <source>
        <strain evidence="5">PSBB022</strain>
    </source>
</reference>
<feature type="domain" description="Tyr recombinase" evidence="3">
    <location>
        <begin position="1"/>
        <end position="106"/>
    </location>
</feature>